<dbReference type="AlphaFoldDB" id="A0A0C2YW20"/>
<protein>
    <submittedName>
        <fullName evidence="3">Uncharacterized protein</fullName>
    </submittedName>
</protein>
<proteinExistence type="predicted"/>
<organism evidence="3 4">
    <name type="scientific">Scleroderma citrinum Foug A</name>
    <dbReference type="NCBI Taxonomy" id="1036808"/>
    <lineage>
        <taxon>Eukaryota</taxon>
        <taxon>Fungi</taxon>
        <taxon>Dikarya</taxon>
        <taxon>Basidiomycota</taxon>
        <taxon>Agaricomycotina</taxon>
        <taxon>Agaricomycetes</taxon>
        <taxon>Agaricomycetidae</taxon>
        <taxon>Boletales</taxon>
        <taxon>Sclerodermatineae</taxon>
        <taxon>Sclerodermataceae</taxon>
        <taxon>Scleroderma</taxon>
    </lineage>
</organism>
<dbReference type="EMBL" id="KN822169">
    <property type="protein sequence ID" value="KIM53828.1"/>
    <property type="molecule type" value="Genomic_DNA"/>
</dbReference>
<reference evidence="3 4" key="1">
    <citation type="submission" date="2014-04" db="EMBL/GenBank/DDBJ databases">
        <authorList>
            <consortium name="DOE Joint Genome Institute"/>
            <person name="Kuo A."/>
            <person name="Kohler A."/>
            <person name="Nagy L.G."/>
            <person name="Floudas D."/>
            <person name="Copeland A."/>
            <person name="Barry K.W."/>
            <person name="Cichocki N."/>
            <person name="Veneault-Fourrey C."/>
            <person name="LaButti K."/>
            <person name="Lindquist E.A."/>
            <person name="Lipzen A."/>
            <person name="Lundell T."/>
            <person name="Morin E."/>
            <person name="Murat C."/>
            <person name="Sun H."/>
            <person name="Tunlid A."/>
            <person name="Henrissat B."/>
            <person name="Grigoriev I.V."/>
            <person name="Hibbett D.S."/>
            <person name="Martin F."/>
            <person name="Nordberg H.P."/>
            <person name="Cantor M.N."/>
            <person name="Hua S.X."/>
        </authorList>
    </citation>
    <scope>NUCLEOTIDE SEQUENCE [LARGE SCALE GENOMIC DNA]</scope>
    <source>
        <strain evidence="3 4">Foug A</strain>
    </source>
</reference>
<evidence type="ECO:0000256" key="1">
    <source>
        <dbReference type="SAM" id="Coils"/>
    </source>
</evidence>
<dbReference type="HOGENOM" id="CLU_1714373_0_0_1"/>
<feature type="region of interest" description="Disordered" evidence="2">
    <location>
        <begin position="26"/>
        <end position="59"/>
    </location>
</feature>
<dbReference type="Proteomes" id="UP000053989">
    <property type="component" value="Unassembled WGS sequence"/>
</dbReference>
<evidence type="ECO:0000313" key="4">
    <source>
        <dbReference type="Proteomes" id="UP000053989"/>
    </source>
</evidence>
<dbReference type="InParanoid" id="A0A0C2YW20"/>
<keyword evidence="1" id="KW-0175">Coiled coil</keyword>
<reference evidence="4" key="2">
    <citation type="submission" date="2015-01" db="EMBL/GenBank/DDBJ databases">
        <title>Evolutionary Origins and Diversification of the Mycorrhizal Mutualists.</title>
        <authorList>
            <consortium name="DOE Joint Genome Institute"/>
            <consortium name="Mycorrhizal Genomics Consortium"/>
            <person name="Kohler A."/>
            <person name="Kuo A."/>
            <person name="Nagy L.G."/>
            <person name="Floudas D."/>
            <person name="Copeland A."/>
            <person name="Barry K.W."/>
            <person name="Cichocki N."/>
            <person name="Veneault-Fourrey C."/>
            <person name="LaButti K."/>
            <person name="Lindquist E.A."/>
            <person name="Lipzen A."/>
            <person name="Lundell T."/>
            <person name="Morin E."/>
            <person name="Murat C."/>
            <person name="Riley R."/>
            <person name="Ohm R."/>
            <person name="Sun H."/>
            <person name="Tunlid A."/>
            <person name="Henrissat B."/>
            <person name="Grigoriev I.V."/>
            <person name="Hibbett D.S."/>
            <person name="Martin F."/>
        </authorList>
    </citation>
    <scope>NUCLEOTIDE SEQUENCE [LARGE SCALE GENOMIC DNA]</scope>
    <source>
        <strain evidence="4">Foug A</strain>
    </source>
</reference>
<name>A0A0C2YW20_9AGAM</name>
<accession>A0A0C2YW20</accession>
<evidence type="ECO:0000313" key="3">
    <source>
        <dbReference type="EMBL" id="KIM53828.1"/>
    </source>
</evidence>
<feature type="coiled-coil region" evidence="1">
    <location>
        <begin position="84"/>
        <end position="111"/>
    </location>
</feature>
<sequence length="153" mass="16871">MAQKVQKAAAAHVHAVRLACYSISAPVSSSPPPVHSKTNQEQVEPPPNTEDDHDSCGYAGGVDYDCTDSEYELDSDCSEDDDSESVVELEGNELEQNLSRLRKELKELAKQTPYEKVVAASSMSVEKWRKADCSLGYTGTSQQTHQRWHTKVA</sequence>
<evidence type="ECO:0000256" key="2">
    <source>
        <dbReference type="SAM" id="MobiDB-lite"/>
    </source>
</evidence>
<keyword evidence="4" id="KW-1185">Reference proteome</keyword>
<gene>
    <name evidence="3" type="ORF">SCLCIDRAFT_31571</name>
</gene>